<feature type="region of interest" description="Disordered" evidence="1">
    <location>
        <begin position="262"/>
        <end position="286"/>
    </location>
</feature>
<dbReference type="Gene3D" id="3.80.10.10">
    <property type="entry name" value="Ribonuclease Inhibitor"/>
    <property type="match status" value="1"/>
</dbReference>
<evidence type="ECO:0000313" key="3">
    <source>
        <dbReference type="Proteomes" id="UP000076580"/>
    </source>
</evidence>
<feature type="compositionally biased region" description="Basic residues" evidence="1">
    <location>
        <begin position="262"/>
        <end position="272"/>
    </location>
</feature>
<evidence type="ECO:0000313" key="2">
    <source>
        <dbReference type="EMBL" id="KYK56144.1"/>
    </source>
</evidence>
<dbReference type="EMBL" id="LAYC01000003">
    <property type="protein sequence ID" value="KYK56144.1"/>
    <property type="molecule type" value="Genomic_DNA"/>
</dbReference>
<dbReference type="AlphaFoldDB" id="A0A151GGD0"/>
<dbReference type="STRING" id="98403.A0A151GGD0"/>
<feature type="region of interest" description="Disordered" evidence="1">
    <location>
        <begin position="37"/>
        <end position="81"/>
    </location>
</feature>
<protein>
    <submittedName>
        <fullName evidence="2">Leucine rich repeat domain containing protein</fullName>
    </submittedName>
</protein>
<name>A0A151GGD0_DRECN</name>
<dbReference type="SUPFAM" id="SSF52047">
    <property type="entry name" value="RNI-like"/>
    <property type="match status" value="1"/>
</dbReference>
<sequence>MLQTSFFFPSSFMPHRQRWRERLVALSRRRPPAILSLPWPAPSQSALPSSAFGKAVSDTPSPSHDQRARSPQLPRPLAPACRGPGVGAVLDRPLIEASPCWIVASPLQNSLSPPLPPACPLPPPPSSRSPTSDPSGESGDQSSPRPRHGHVPLRLASASESCFCLPAVAIFAIAYASPSVTQTKPARRGRCTCLQPALARSIAPAPPRLPRCLLPPGVRGWPGKEGTSCLPSSFLPWLPKGGAGPSPTFFRSVPFGTPAPFRFRRQPRRRPRLPSTPPPMSSLPSYREATTRPDWLLLAAPRVRFADYRSLCLVCRRSWSIFAPRLWGDLLRSVRRSGLEPADDLVWWLDFVSSKLVHVDPNTRALVRVLDATCFAKDAYYHYASDRSSGALEQAFVRALELLPNADSLLLDGHADLNPGFLLLRSPLATPSHRLRLLSLARCAAHLPSAFFHAPCLQKLVYLDVSDVPGSVAPLLEPALLPDLCILKLQGRAVDDAALGLVVRAFSRRLWSLDLTGNPITDAAVQLLGDWSFSPASLRSGDHFEAEGQVAAPRPHGTAQHGPFLTIEESALSGAFCHPERHLVDAPRYAGAAPESAPHQHGRSDASSPIRDDSAESSSRLLSRAETDLEREAFCTSRGLTHLRLSGTNVTSAGIQKLLRISSGRLEDLACDLPPLCPSVRHRIKSWPDGAKLYGILGAAHLFRPVVSSNLRKLRIHHSLVTHIPTLEAESLSAMARLFLAETSILERVERAYPRVFVPDMNPRLTSLTLTNLPRRSSGPLIEKLVDFINLLSLQERTIRDAAAAASSWRSPRLVPGLRRLTLEFASDPMQDGRSTSDFVDAEELMSGAESEFSFFPGEQGGRRRPEAHGRARPDSDVETRTVDPPRSDRDSCHRFEPYDGTWNGKAFSVPVWIGTDGASNDVFDRYRRLVIDDGLRDGVGPATPCQVAAGAPERSYIFQDAWCAAVMPPRLQVPPRSALEGMRDVLDELRLFRLAGRAASSTLRMNARDGRPLPGEPPRFWTGTLKVSTP</sequence>
<organism evidence="2 3">
    <name type="scientific">Drechmeria coniospora</name>
    <name type="common">Nematophagous fungus</name>
    <name type="synonym">Meria coniospora</name>
    <dbReference type="NCBI Taxonomy" id="98403"/>
    <lineage>
        <taxon>Eukaryota</taxon>
        <taxon>Fungi</taxon>
        <taxon>Dikarya</taxon>
        <taxon>Ascomycota</taxon>
        <taxon>Pezizomycotina</taxon>
        <taxon>Sordariomycetes</taxon>
        <taxon>Hypocreomycetidae</taxon>
        <taxon>Hypocreales</taxon>
        <taxon>Ophiocordycipitaceae</taxon>
        <taxon>Drechmeria</taxon>
    </lineage>
</organism>
<dbReference type="InParanoid" id="A0A151GGD0"/>
<reference evidence="2 3" key="1">
    <citation type="journal article" date="2016" name="Sci. Rep.">
        <title>Insights into Adaptations to a Near-Obligate Nematode Endoparasitic Lifestyle from the Finished Genome of Drechmeria coniospora.</title>
        <authorList>
            <person name="Zhang L."/>
            <person name="Zhou Z."/>
            <person name="Guo Q."/>
            <person name="Fokkens L."/>
            <person name="Miskei M."/>
            <person name="Pocsi I."/>
            <person name="Zhang W."/>
            <person name="Chen M."/>
            <person name="Wang L."/>
            <person name="Sun Y."/>
            <person name="Donzelli B.G."/>
            <person name="Gibson D.M."/>
            <person name="Nelson D.R."/>
            <person name="Luo J.G."/>
            <person name="Rep M."/>
            <person name="Liu H."/>
            <person name="Yang S."/>
            <person name="Wang J."/>
            <person name="Krasnoff S.B."/>
            <person name="Xu Y."/>
            <person name="Molnar I."/>
            <person name="Lin M."/>
        </authorList>
    </citation>
    <scope>NUCLEOTIDE SEQUENCE [LARGE SCALE GENOMIC DNA]</scope>
    <source>
        <strain evidence="2 3">ARSEF 6962</strain>
    </source>
</reference>
<feature type="compositionally biased region" description="Low complexity" evidence="1">
    <location>
        <begin position="37"/>
        <end position="51"/>
    </location>
</feature>
<feature type="region of interest" description="Disordered" evidence="1">
    <location>
        <begin position="114"/>
        <end position="151"/>
    </location>
</feature>
<comment type="caution">
    <text evidence="2">The sequence shown here is derived from an EMBL/GenBank/DDBJ whole genome shotgun (WGS) entry which is preliminary data.</text>
</comment>
<dbReference type="InterPro" id="IPR032675">
    <property type="entry name" value="LRR_dom_sf"/>
</dbReference>
<proteinExistence type="predicted"/>
<gene>
    <name evidence="2" type="ORF">DCS_08111</name>
</gene>
<dbReference type="Proteomes" id="UP000076580">
    <property type="component" value="Chromosome 03"/>
</dbReference>
<dbReference type="RefSeq" id="XP_040655496.1">
    <property type="nucleotide sequence ID" value="XM_040805392.1"/>
</dbReference>
<feature type="compositionally biased region" description="Pro residues" evidence="1">
    <location>
        <begin position="114"/>
        <end position="127"/>
    </location>
</feature>
<feature type="region of interest" description="Disordered" evidence="1">
    <location>
        <begin position="851"/>
        <end position="895"/>
    </location>
</feature>
<dbReference type="GeneID" id="63720754"/>
<accession>A0A151GGD0</accession>
<feature type="compositionally biased region" description="Basic and acidic residues" evidence="1">
    <location>
        <begin position="861"/>
        <end position="895"/>
    </location>
</feature>
<keyword evidence="3" id="KW-1185">Reference proteome</keyword>
<evidence type="ECO:0000256" key="1">
    <source>
        <dbReference type="SAM" id="MobiDB-lite"/>
    </source>
</evidence>
<feature type="region of interest" description="Disordered" evidence="1">
    <location>
        <begin position="590"/>
        <end position="624"/>
    </location>
</feature>